<reference evidence="2" key="1">
    <citation type="submission" date="2025-08" db="UniProtKB">
        <authorList>
            <consortium name="RefSeq"/>
        </authorList>
    </citation>
    <scope>IDENTIFICATION</scope>
    <source>
        <strain evidence="2">15085-1641.00</strain>
        <tissue evidence="2">Whole body</tissue>
    </source>
</reference>
<keyword evidence="1" id="KW-1185">Reference proteome</keyword>
<protein>
    <submittedName>
        <fullName evidence="2">Uncharacterized protein LOC111601959</fullName>
    </submittedName>
</protein>
<evidence type="ECO:0000313" key="1">
    <source>
        <dbReference type="Proteomes" id="UP000504633"/>
    </source>
</evidence>
<dbReference type="KEGG" id="dhe:111601959"/>
<dbReference type="GeneID" id="111601959"/>
<sequence>MCRCCCYCCSASTLPTSSQHQCQELQLKELTITAQPHNSSSHNLSSNASLAERPNIIGSWSCDEELEHYNVDDFETRTPTMWRAWWLHGASEQLSPVILS</sequence>
<dbReference type="AlphaFoldDB" id="A0A6J1M1C1"/>
<dbReference type="Proteomes" id="UP000504633">
    <property type="component" value="Unplaced"/>
</dbReference>
<dbReference type="OrthoDB" id="7862411at2759"/>
<evidence type="ECO:0000313" key="2">
    <source>
        <dbReference type="RefSeq" id="XP_023174601.2"/>
    </source>
</evidence>
<accession>A0A6J1M1C1</accession>
<name>A0A6J1M1C1_DROHY</name>
<dbReference type="RefSeq" id="XP_023174601.2">
    <property type="nucleotide sequence ID" value="XM_023318833.2"/>
</dbReference>
<gene>
    <name evidence="2" type="primary">LOC111601959</name>
</gene>
<proteinExistence type="predicted"/>
<dbReference type="OMA" id="MITITTQ"/>
<organism evidence="1 2">
    <name type="scientific">Drosophila hydei</name>
    <name type="common">Fruit fly</name>
    <dbReference type="NCBI Taxonomy" id="7224"/>
    <lineage>
        <taxon>Eukaryota</taxon>
        <taxon>Metazoa</taxon>
        <taxon>Ecdysozoa</taxon>
        <taxon>Arthropoda</taxon>
        <taxon>Hexapoda</taxon>
        <taxon>Insecta</taxon>
        <taxon>Pterygota</taxon>
        <taxon>Neoptera</taxon>
        <taxon>Endopterygota</taxon>
        <taxon>Diptera</taxon>
        <taxon>Brachycera</taxon>
        <taxon>Muscomorpha</taxon>
        <taxon>Ephydroidea</taxon>
        <taxon>Drosophilidae</taxon>
        <taxon>Drosophila</taxon>
    </lineage>
</organism>